<gene>
    <name evidence="4" type="primary">mmtA</name>
</gene>
<evidence type="ECO:0000256" key="1">
    <source>
        <dbReference type="ARBA" id="ARBA00022603"/>
    </source>
</evidence>
<reference evidence="4" key="1">
    <citation type="journal article" date="2004" name="Biochim. Biophys. Acta">
        <title>Characterization of a novel selenium methyltransferase from freshwater bacteria showing strong similarities with the calicheamicin methyltransferase.</title>
        <authorList>
            <person name="Ranjard L."/>
            <person name="Prigent-Combaret C."/>
            <person name="Favre-Bonte S."/>
            <person name="Monnez C."/>
            <person name="Nazaret S."/>
            <person name="Cournoyer B."/>
        </authorList>
    </citation>
    <scope>NUCLEOTIDE SEQUENCE</scope>
    <source>
        <strain evidence="4">Esa.33</strain>
    </source>
</reference>
<dbReference type="PANTHER" id="PTHR43861">
    <property type="entry name" value="TRANS-ACONITATE 2-METHYLTRANSFERASE-RELATED"/>
    <property type="match status" value="1"/>
</dbReference>
<proteinExistence type="predicted"/>
<evidence type="ECO:0000313" key="4">
    <source>
        <dbReference type="EMBL" id="AAT78751.1"/>
    </source>
</evidence>
<name>Q697J4_9BURK</name>
<dbReference type="CDD" id="cd02440">
    <property type="entry name" value="AdoMet_MTases"/>
    <property type="match status" value="1"/>
</dbReference>
<dbReference type="InterPro" id="IPR029063">
    <property type="entry name" value="SAM-dependent_MTases_sf"/>
</dbReference>
<dbReference type="InterPro" id="IPR041698">
    <property type="entry name" value="Methyltransf_25"/>
</dbReference>
<dbReference type="Pfam" id="PF13649">
    <property type="entry name" value="Methyltransf_25"/>
    <property type="match status" value="1"/>
</dbReference>
<dbReference type="SUPFAM" id="SSF53335">
    <property type="entry name" value="S-adenosyl-L-methionine-dependent methyltransferases"/>
    <property type="match status" value="1"/>
</dbReference>
<evidence type="ECO:0000256" key="2">
    <source>
        <dbReference type="ARBA" id="ARBA00022679"/>
    </source>
</evidence>
<keyword evidence="2 4" id="KW-0808">Transferase</keyword>
<dbReference type="GO" id="GO:0032259">
    <property type="term" value="P:methylation"/>
    <property type="evidence" value="ECO:0007669"/>
    <property type="project" value="UniProtKB-KW"/>
</dbReference>
<sequence>MTETLIATPTAPAVFDAEKFRQTTRAQWESAAEAWNRWGPLLARWLGPATEAMLDMAAVGPGARVLDVAAGAGEQTLVAARRVGARGHVLATDISPAILRHARAAAEQAGLANVDTMELDGERHDLLPEASFDAAVSRVGLIYFPDQQRALAGIRHALRPGGRFAAVVYSTAERNPFFALPVGIIRRRAQLPPPLPGQPGPFSLGGEGVLAKVLEQAGFRDVEVRKVDSPVRVPTAAECVRFERESFGALHQMMAGLSDDERADTWSEIEQALARFETPAGGFVGPCEMLVGAGTR</sequence>
<dbReference type="PANTHER" id="PTHR43861:SF1">
    <property type="entry name" value="TRANS-ACONITATE 2-METHYLTRANSFERASE"/>
    <property type="match status" value="1"/>
</dbReference>
<accession>Q697J4</accession>
<dbReference type="EMBL" id="AY569977">
    <property type="protein sequence ID" value="AAT78751.1"/>
    <property type="molecule type" value="Genomic_DNA"/>
</dbReference>
<dbReference type="GO" id="GO:0008168">
    <property type="term" value="F:methyltransferase activity"/>
    <property type="evidence" value="ECO:0007669"/>
    <property type="project" value="UniProtKB-KW"/>
</dbReference>
<dbReference type="AlphaFoldDB" id="Q697J4"/>
<organism evidence="4">
    <name type="scientific">Hydrogenophaga sp. Esa.33</name>
    <dbReference type="NCBI Taxonomy" id="285099"/>
    <lineage>
        <taxon>Bacteria</taxon>
        <taxon>Pseudomonadati</taxon>
        <taxon>Pseudomonadota</taxon>
        <taxon>Betaproteobacteria</taxon>
        <taxon>Burkholderiales</taxon>
        <taxon>Comamonadaceae</taxon>
        <taxon>Hydrogenophaga</taxon>
    </lineage>
</organism>
<evidence type="ECO:0000259" key="3">
    <source>
        <dbReference type="Pfam" id="PF13649"/>
    </source>
</evidence>
<protein>
    <submittedName>
        <fullName evidence="4">Metalloid methyltransferase</fullName>
    </submittedName>
</protein>
<feature type="domain" description="Methyltransferase" evidence="3">
    <location>
        <begin position="65"/>
        <end position="162"/>
    </location>
</feature>
<dbReference type="Gene3D" id="3.40.50.150">
    <property type="entry name" value="Vaccinia Virus protein VP39"/>
    <property type="match status" value="1"/>
</dbReference>
<keyword evidence="1 4" id="KW-0489">Methyltransferase</keyword>